<dbReference type="PANTHER" id="PTHR44068:SF11">
    <property type="entry name" value="GERANYL DIPHOSPHATE 2-C-METHYLTRANSFERASE"/>
    <property type="match status" value="1"/>
</dbReference>
<dbReference type="PANTHER" id="PTHR44068">
    <property type="entry name" value="ZGC:194242"/>
    <property type="match status" value="1"/>
</dbReference>
<reference evidence="4 5" key="1">
    <citation type="journal article" date="2017" name="ISME J.">
        <title>Energy and carbon metabolisms in a deep terrestrial subsurface fluid microbial community.</title>
        <authorList>
            <person name="Momper L."/>
            <person name="Jungbluth S.P."/>
            <person name="Lee M.D."/>
            <person name="Amend J.P."/>
        </authorList>
    </citation>
    <scope>NUCLEOTIDE SEQUENCE [LARGE SCALE GENOMIC DNA]</scope>
    <source>
        <strain evidence="4">SURF_46</strain>
    </source>
</reference>
<dbReference type="CDD" id="cd02440">
    <property type="entry name" value="AdoMet_MTases"/>
    <property type="match status" value="1"/>
</dbReference>
<evidence type="ECO:0000313" key="5">
    <source>
        <dbReference type="Proteomes" id="UP000265540"/>
    </source>
</evidence>
<accession>A0A3A4ZER9</accession>
<dbReference type="Proteomes" id="UP000265540">
    <property type="component" value="Unassembled WGS sequence"/>
</dbReference>
<keyword evidence="1 4" id="KW-0808">Transferase</keyword>
<dbReference type="InterPro" id="IPR050447">
    <property type="entry name" value="Erg6_SMT_methyltransf"/>
</dbReference>
<proteinExistence type="predicted"/>
<sequence length="544" mass="63165">MTTKMTPTALFTYNRSQNLQITLDCLKNNKIDILYIFSDGPKNEEDKQKIKEVRKILDQINWVKTEKFYQEENWGLSESVIFGVNKVFEKYDTIICIEDDVCVANEFYEYMKAFLERYRDNPKLAGVTGLRYPFSREAFKNYSYDVFFAPRFSSWGWGTWRRFWETIDFNRESIGGKIGFAKLDTKPAGADMEGMIKALIDGSLHGGWDVYCGVTMLLNKQYFVYPTWNMVENTGLTEGTHSGPKAPPWRLRWECERRPRIEELRLPDSVVSHAGVTKAFLAFFNSNQNPKTQRKTLGVVVDRVKRLVAKGFNYLGLEIKRKISNNKPDPKLYSTTDNHQEVPCQKEAYYLALNKYIKEGDVVLDVGMGIGYGIGILSILAKEVYGIDVDSKAVEYVKKEFVEKNPKVSKILKYNGYDIPFEDNKFDVVTCIDVIEHVEDYDRLIDEMLRVSKRIVFIQTPNRRPEYTNPDGTPKNYWHLREWSFEEFDRILKKHVVKIDWNFIDGPYNGPFRISKTISKNTLALTPVIYKSDCVSKTASNGER</sequence>
<evidence type="ECO:0000259" key="2">
    <source>
        <dbReference type="Pfam" id="PF00535"/>
    </source>
</evidence>
<dbReference type="AlphaFoldDB" id="A0A3A4ZER9"/>
<organism evidence="4 5">
    <name type="scientific">candidate division WWE3 bacterium</name>
    <dbReference type="NCBI Taxonomy" id="2053526"/>
    <lineage>
        <taxon>Bacteria</taxon>
        <taxon>Katanobacteria</taxon>
    </lineage>
</organism>
<dbReference type="Gene3D" id="3.40.50.150">
    <property type="entry name" value="Vaccinia Virus protein VP39"/>
    <property type="match status" value="1"/>
</dbReference>
<protein>
    <submittedName>
        <fullName evidence="4">Methyltransferase domain-containing protein</fullName>
    </submittedName>
</protein>
<dbReference type="SUPFAM" id="SSF53448">
    <property type="entry name" value="Nucleotide-diphospho-sugar transferases"/>
    <property type="match status" value="1"/>
</dbReference>
<dbReference type="Pfam" id="PF08241">
    <property type="entry name" value="Methyltransf_11"/>
    <property type="match status" value="1"/>
</dbReference>
<dbReference type="CDD" id="cd00761">
    <property type="entry name" value="Glyco_tranf_GTA_type"/>
    <property type="match status" value="1"/>
</dbReference>
<dbReference type="GO" id="GO:0008757">
    <property type="term" value="F:S-adenosylmethionine-dependent methyltransferase activity"/>
    <property type="evidence" value="ECO:0007669"/>
    <property type="project" value="InterPro"/>
</dbReference>
<gene>
    <name evidence="4" type="ORF">C4561_01885</name>
</gene>
<feature type="domain" description="Glycosyltransferase 2-like" evidence="2">
    <location>
        <begin position="12"/>
        <end position="120"/>
    </location>
</feature>
<dbReference type="SUPFAM" id="SSF53335">
    <property type="entry name" value="S-adenosyl-L-methionine-dependent methyltransferases"/>
    <property type="match status" value="1"/>
</dbReference>
<evidence type="ECO:0000313" key="4">
    <source>
        <dbReference type="EMBL" id="RJR27572.1"/>
    </source>
</evidence>
<dbReference type="InterPro" id="IPR013216">
    <property type="entry name" value="Methyltransf_11"/>
</dbReference>
<dbReference type="InterPro" id="IPR029044">
    <property type="entry name" value="Nucleotide-diphossugar_trans"/>
</dbReference>
<dbReference type="InterPro" id="IPR029063">
    <property type="entry name" value="SAM-dependent_MTases_sf"/>
</dbReference>
<dbReference type="GO" id="GO:0032259">
    <property type="term" value="P:methylation"/>
    <property type="evidence" value="ECO:0007669"/>
    <property type="project" value="UniProtKB-KW"/>
</dbReference>
<evidence type="ECO:0000256" key="1">
    <source>
        <dbReference type="ARBA" id="ARBA00022679"/>
    </source>
</evidence>
<dbReference type="Gene3D" id="3.90.550.10">
    <property type="entry name" value="Spore Coat Polysaccharide Biosynthesis Protein SpsA, Chain A"/>
    <property type="match status" value="1"/>
</dbReference>
<dbReference type="InterPro" id="IPR001173">
    <property type="entry name" value="Glyco_trans_2-like"/>
</dbReference>
<feature type="domain" description="Methyltransferase type 11" evidence="3">
    <location>
        <begin position="364"/>
        <end position="453"/>
    </location>
</feature>
<comment type="caution">
    <text evidence="4">The sequence shown here is derived from an EMBL/GenBank/DDBJ whole genome shotgun (WGS) entry which is preliminary data.</text>
</comment>
<dbReference type="Pfam" id="PF00535">
    <property type="entry name" value="Glycos_transf_2"/>
    <property type="match status" value="1"/>
</dbReference>
<name>A0A3A4ZER9_UNCKA</name>
<dbReference type="EMBL" id="QZJF01000009">
    <property type="protein sequence ID" value="RJR27572.1"/>
    <property type="molecule type" value="Genomic_DNA"/>
</dbReference>
<keyword evidence="4" id="KW-0489">Methyltransferase</keyword>
<evidence type="ECO:0000259" key="3">
    <source>
        <dbReference type="Pfam" id="PF08241"/>
    </source>
</evidence>